<feature type="region of interest" description="Disordered" evidence="6">
    <location>
        <begin position="110"/>
        <end position="194"/>
    </location>
</feature>
<dbReference type="InterPro" id="IPR000638">
    <property type="entry name" value="Gas-vesicle_GvpA-like"/>
</dbReference>
<dbReference type="NCBIfam" id="NF006872">
    <property type="entry name" value="PRK09368.1"/>
    <property type="match status" value="1"/>
</dbReference>
<gene>
    <name evidence="4" type="primary">gvpA</name>
    <name evidence="7" type="ORF">GCM10023257_31090</name>
</gene>
<comment type="subcellular location">
    <subcellularLocation>
        <location evidence="2 4 5">Gas vesicle shell</location>
    </subcellularLocation>
</comment>
<reference evidence="8" key="1">
    <citation type="journal article" date="2019" name="Int. J. Syst. Evol. Microbiol.">
        <title>The Global Catalogue of Microorganisms (GCM) 10K type strain sequencing project: providing services to taxonomists for standard genome sequencing and annotation.</title>
        <authorList>
            <consortium name="The Broad Institute Genomics Platform"/>
            <consortium name="The Broad Institute Genome Sequencing Center for Infectious Disease"/>
            <person name="Wu L."/>
            <person name="Ma J."/>
        </authorList>
    </citation>
    <scope>NUCLEOTIDE SEQUENCE [LARGE SCALE GENOMIC DNA]</scope>
    <source>
        <strain evidence="8">JCM 17657</strain>
    </source>
</reference>
<comment type="function">
    <text evidence="4 5">Gas vesicles are hollow, gas filled proteinaceous nanostructures found in some microorganisms. During planktonic growth they allow positioning of the organism at a favorable depth for light or nutrient acquisition. GvpA forms the protein shell.</text>
</comment>
<name>A0ABP9I5C6_9ACTN</name>
<feature type="compositionally biased region" description="Basic and acidic residues" evidence="6">
    <location>
        <begin position="149"/>
        <end position="194"/>
    </location>
</feature>
<evidence type="ECO:0000256" key="6">
    <source>
        <dbReference type="SAM" id="MobiDB-lite"/>
    </source>
</evidence>
<accession>A0ABP9I5C6</accession>
<dbReference type="PANTHER" id="PTHR35344">
    <property type="entry name" value="GAS VESICLE STRUCTURAL PROTEIN 2-RELATED"/>
    <property type="match status" value="1"/>
</dbReference>
<evidence type="ECO:0000313" key="8">
    <source>
        <dbReference type="Proteomes" id="UP001500610"/>
    </source>
</evidence>
<dbReference type="PROSITE" id="PS00234">
    <property type="entry name" value="GAS_VESICLE_A_1"/>
    <property type="match status" value="1"/>
</dbReference>
<evidence type="ECO:0000256" key="2">
    <source>
        <dbReference type="ARBA" id="ARBA00035629"/>
    </source>
</evidence>
<keyword evidence="1 4" id="KW-0304">Gas vesicle</keyword>
<organism evidence="7 8">
    <name type="scientific">Streptomyces hyderabadensis</name>
    <dbReference type="NCBI Taxonomy" id="598549"/>
    <lineage>
        <taxon>Bacteria</taxon>
        <taxon>Bacillati</taxon>
        <taxon>Actinomycetota</taxon>
        <taxon>Actinomycetes</taxon>
        <taxon>Kitasatosporales</taxon>
        <taxon>Streptomycetaceae</taxon>
        <taxon>Streptomyces</taxon>
    </lineage>
</organism>
<evidence type="ECO:0000256" key="1">
    <source>
        <dbReference type="ARBA" id="ARBA00022987"/>
    </source>
</evidence>
<dbReference type="HAMAP" id="MF_00576">
    <property type="entry name" value="Gas_vesicle_A"/>
    <property type="match status" value="1"/>
</dbReference>
<evidence type="ECO:0000256" key="5">
    <source>
        <dbReference type="RuleBase" id="RU000632"/>
    </source>
</evidence>
<dbReference type="InterPro" id="IPR018493">
    <property type="entry name" value="GvpA-like_CS"/>
</dbReference>
<evidence type="ECO:0000256" key="3">
    <source>
        <dbReference type="ARBA" id="ARBA00035646"/>
    </source>
</evidence>
<comment type="similarity">
    <text evidence="3 4 5">Belongs to the gas vesicle GvpA family.</text>
</comment>
<dbReference type="EMBL" id="BAABIV010000013">
    <property type="protein sequence ID" value="GAA4988804.1"/>
    <property type="molecule type" value="Genomic_DNA"/>
</dbReference>
<dbReference type="Pfam" id="PF00741">
    <property type="entry name" value="Gas_vesicle"/>
    <property type="match status" value="1"/>
</dbReference>
<evidence type="ECO:0000313" key="7">
    <source>
        <dbReference type="EMBL" id="GAA4988804.1"/>
    </source>
</evidence>
<dbReference type="PROSITE" id="PS00669">
    <property type="entry name" value="GAS_VESICLE_A_2"/>
    <property type="match status" value="1"/>
</dbReference>
<evidence type="ECO:0000256" key="4">
    <source>
        <dbReference type="HAMAP-Rule" id="MF_00576"/>
    </source>
</evidence>
<sequence>MVPRTSERTREARTRKDPRMITYDDEVVCAPRAGTLYDVLELILDRGMVIDVFVRVSLVGIEILKVDARIVVASVDTYLRFAEACNRLDLEHDVRSKTVPEMFGSPVAKTVGRAGARRTARSLTDKVRDVLTPEHEHDHEEEAEAEAEAEARPRERAVRGRSAERPRGRSAARPRDEDDRPRSRSRRRTEEEDR</sequence>
<dbReference type="InterPro" id="IPR047870">
    <property type="entry name" value="Gas_vesicle_GvpA"/>
</dbReference>
<dbReference type="PANTHER" id="PTHR35344:SF4">
    <property type="entry name" value="GAS VESICLE PROTEIN A1"/>
    <property type="match status" value="1"/>
</dbReference>
<dbReference type="InterPro" id="IPR050530">
    <property type="entry name" value="GvpA"/>
</dbReference>
<feature type="compositionally biased region" description="Basic and acidic residues" evidence="6">
    <location>
        <begin position="123"/>
        <end position="140"/>
    </location>
</feature>
<comment type="caution">
    <text evidence="7">The sequence shown here is derived from an EMBL/GenBank/DDBJ whole genome shotgun (WGS) entry which is preliminary data.</text>
</comment>
<proteinExistence type="inferred from homology"/>
<comment type="subunit">
    <text evidence="4 5">The gas vesicle shell is 2 nm thick and consists of a single layer of this protein. It forms helical ribs nearly perpendicular to the long axis of the vesicle.</text>
</comment>
<keyword evidence="8" id="KW-1185">Reference proteome</keyword>
<protein>
    <recommendedName>
        <fullName evidence="4">Gas vesicle protein A</fullName>
        <shortName evidence="4">GVP</shortName>
    </recommendedName>
</protein>
<dbReference type="Proteomes" id="UP001500610">
    <property type="component" value="Unassembled WGS sequence"/>
</dbReference>